<feature type="compositionally biased region" description="Pro residues" evidence="15">
    <location>
        <begin position="42"/>
        <end position="51"/>
    </location>
</feature>
<accession>A0A8V0ZLF4</accession>
<evidence type="ECO:0000256" key="15">
    <source>
        <dbReference type="SAM" id="MobiDB-lite"/>
    </source>
</evidence>
<dbReference type="FunFam" id="2.10.110.10:FF:000018">
    <property type="entry name" value="Paxillin isoform 1"/>
    <property type="match status" value="1"/>
</dbReference>
<dbReference type="InterPro" id="IPR047075">
    <property type="entry name" value="Paxillin_TGFB1I1_LIM_dom1"/>
</dbReference>
<dbReference type="CDD" id="cd09336">
    <property type="entry name" value="LIM1_Paxillin_like"/>
    <property type="match status" value="1"/>
</dbReference>
<evidence type="ECO:0000259" key="16">
    <source>
        <dbReference type="PROSITE" id="PS50023"/>
    </source>
</evidence>
<dbReference type="GO" id="GO:0005938">
    <property type="term" value="C:cell cortex"/>
    <property type="evidence" value="ECO:0007669"/>
    <property type="project" value="UniProtKB-SubCell"/>
</dbReference>
<evidence type="ECO:0000256" key="7">
    <source>
        <dbReference type="ARBA" id="ARBA00022737"/>
    </source>
</evidence>
<evidence type="ECO:0000256" key="1">
    <source>
        <dbReference type="ARBA" id="ARBA00004245"/>
    </source>
</evidence>
<evidence type="ECO:0000256" key="8">
    <source>
        <dbReference type="ARBA" id="ARBA00022833"/>
    </source>
</evidence>
<dbReference type="CDD" id="cd09338">
    <property type="entry name" value="LIM3_Paxillin_like"/>
    <property type="match status" value="1"/>
</dbReference>
<dbReference type="AlphaFoldDB" id="A0A8V0ZLF4"/>
<dbReference type="InterPro" id="IPR047072">
    <property type="entry name" value="Paxillin_Lim_dom2"/>
</dbReference>
<dbReference type="FunFam" id="2.10.110.10:FF:000008">
    <property type="entry name" value="Paxillin isoform 1"/>
    <property type="match status" value="1"/>
</dbReference>
<keyword evidence="4" id="KW-0963">Cytoplasm</keyword>
<dbReference type="PRINTS" id="PR00832">
    <property type="entry name" value="PAXILLIN"/>
</dbReference>
<dbReference type="GO" id="GO:0007155">
    <property type="term" value="P:cell adhesion"/>
    <property type="evidence" value="ECO:0007669"/>
    <property type="project" value="UniProtKB-KW"/>
</dbReference>
<feature type="region of interest" description="Disordered" evidence="15">
    <location>
        <begin position="278"/>
        <end position="298"/>
    </location>
</feature>
<feature type="compositionally biased region" description="Polar residues" evidence="15">
    <location>
        <begin position="234"/>
        <end position="259"/>
    </location>
</feature>
<proteinExistence type="predicted"/>
<keyword evidence="8 14" id="KW-0862">Zinc</keyword>
<evidence type="ECO:0000256" key="3">
    <source>
        <dbReference type="ARBA" id="ARBA00004544"/>
    </source>
</evidence>
<keyword evidence="18" id="KW-1185">Reference proteome</keyword>
<feature type="compositionally biased region" description="Low complexity" evidence="15">
    <location>
        <begin position="76"/>
        <end position="95"/>
    </location>
</feature>
<evidence type="ECO:0000256" key="4">
    <source>
        <dbReference type="ARBA" id="ARBA00022490"/>
    </source>
</evidence>
<dbReference type="GO" id="GO:0005856">
    <property type="term" value="C:cytoskeleton"/>
    <property type="evidence" value="ECO:0007669"/>
    <property type="project" value="UniProtKB-SubCell"/>
</dbReference>
<keyword evidence="10" id="KW-0965">Cell junction</keyword>
<feature type="domain" description="LIM zinc-binding" evidence="16">
    <location>
        <begin position="381"/>
        <end position="438"/>
    </location>
</feature>
<dbReference type="Gene3D" id="1.20.120.330">
    <property type="entry name" value="Nucleotidyltransferases domain 2"/>
    <property type="match status" value="1"/>
</dbReference>
<dbReference type="PANTHER" id="PTHR24216">
    <property type="entry name" value="PAXILLIN-RELATED"/>
    <property type="match status" value="1"/>
</dbReference>
<reference evidence="17" key="3">
    <citation type="submission" date="2025-09" db="UniProtKB">
        <authorList>
            <consortium name="Ensembl"/>
        </authorList>
    </citation>
    <scope>IDENTIFICATION</scope>
    <source>
        <strain evidence="17">broiler</strain>
    </source>
</reference>
<dbReference type="FunFam" id="2.10.110.10:FF:000009">
    <property type="entry name" value="Paxillin isoform 1"/>
    <property type="match status" value="1"/>
</dbReference>
<protein>
    <recommendedName>
        <fullName evidence="13">Paxillin</fullName>
    </recommendedName>
</protein>
<feature type="compositionally biased region" description="Polar residues" evidence="15">
    <location>
        <begin position="118"/>
        <end position="134"/>
    </location>
</feature>
<dbReference type="GO" id="GO:0005925">
    <property type="term" value="C:focal adhesion"/>
    <property type="evidence" value="ECO:0007669"/>
    <property type="project" value="UniProtKB-SubCell"/>
</dbReference>
<evidence type="ECO:0000256" key="6">
    <source>
        <dbReference type="ARBA" id="ARBA00022723"/>
    </source>
</evidence>
<dbReference type="Pfam" id="PF03535">
    <property type="entry name" value="Paxillin"/>
    <property type="match status" value="1"/>
</dbReference>
<gene>
    <name evidence="17" type="primary">PXN</name>
</gene>
<feature type="region of interest" description="Disordered" evidence="15">
    <location>
        <begin position="1"/>
        <end position="210"/>
    </location>
</feature>
<dbReference type="FunFam" id="2.10.110.10:FF:000012">
    <property type="entry name" value="Paxillin isoform 1"/>
    <property type="match status" value="1"/>
</dbReference>
<organism evidence="17 18">
    <name type="scientific">Gallus gallus</name>
    <name type="common">Chicken</name>
    <dbReference type="NCBI Taxonomy" id="9031"/>
    <lineage>
        <taxon>Eukaryota</taxon>
        <taxon>Metazoa</taxon>
        <taxon>Chordata</taxon>
        <taxon>Craniata</taxon>
        <taxon>Vertebrata</taxon>
        <taxon>Euteleostomi</taxon>
        <taxon>Archelosauria</taxon>
        <taxon>Archosauria</taxon>
        <taxon>Dinosauria</taxon>
        <taxon>Saurischia</taxon>
        <taxon>Theropoda</taxon>
        <taxon>Coelurosauria</taxon>
        <taxon>Aves</taxon>
        <taxon>Neognathae</taxon>
        <taxon>Galloanserae</taxon>
        <taxon>Galliformes</taxon>
        <taxon>Phasianidae</taxon>
        <taxon>Phasianinae</taxon>
        <taxon>Gallus</taxon>
    </lineage>
</organism>
<dbReference type="PROSITE" id="PS00478">
    <property type="entry name" value="LIM_DOMAIN_1"/>
    <property type="match status" value="3"/>
</dbReference>
<keyword evidence="9" id="KW-0130">Cell adhesion</keyword>
<dbReference type="Ensembl" id="ENSGALT00010052732.1">
    <property type="protein sequence ID" value="ENSGALP00010031637.1"/>
    <property type="gene ID" value="ENSGALG00010021649.1"/>
</dbReference>
<evidence type="ECO:0000256" key="2">
    <source>
        <dbReference type="ARBA" id="ARBA00004246"/>
    </source>
</evidence>
<feature type="domain" description="LIM zinc-binding" evidence="16">
    <location>
        <begin position="321"/>
        <end position="380"/>
    </location>
</feature>
<keyword evidence="5" id="KW-0597">Phosphoprotein</keyword>
<evidence type="ECO:0000256" key="11">
    <source>
        <dbReference type="ARBA" id="ARBA00023038"/>
    </source>
</evidence>
<dbReference type="CDD" id="cd09411">
    <property type="entry name" value="LIM4_Paxillin"/>
    <property type="match status" value="1"/>
</dbReference>
<reference evidence="17" key="1">
    <citation type="submission" date="2020-11" db="EMBL/GenBank/DDBJ databases">
        <title>Gallus gallus (Chicken) genome, bGalGal1, GRCg7b, maternal haplotype autosomes + Z &amp; W.</title>
        <authorList>
            <person name="Warren W."/>
            <person name="Formenti G."/>
            <person name="Fedrigo O."/>
            <person name="Haase B."/>
            <person name="Mountcastle J."/>
            <person name="Balacco J."/>
            <person name="Tracey A."/>
            <person name="Schneider V."/>
            <person name="Okimoto R."/>
            <person name="Cheng H."/>
            <person name="Hawken R."/>
            <person name="Howe K."/>
            <person name="Jarvis E.D."/>
        </authorList>
    </citation>
    <scope>NUCLEOTIDE SEQUENCE [LARGE SCALE GENOMIC DNA]</scope>
    <source>
        <strain evidence="17">Broiler</strain>
    </source>
</reference>
<evidence type="ECO:0000256" key="14">
    <source>
        <dbReference type="PROSITE-ProRule" id="PRU00125"/>
    </source>
</evidence>
<evidence type="ECO:0000256" key="10">
    <source>
        <dbReference type="ARBA" id="ARBA00022949"/>
    </source>
</evidence>
<dbReference type="SUPFAM" id="SSF57716">
    <property type="entry name" value="Glucocorticoid receptor-like (DNA-binding domain)"/>
    <property type="match status" value="5"/>
</dbReference>
<dbReference type="Gene3D" id="2.10.110.10">
    <property type="entry name" value="Cysteine Rich Protein"/>
    <property type="match status" value="4"/>
</dbReference>
<dbReference type="PANTHER" id="PTHR24216:SF11">
    <property type="entry name" value="PAXILLIN"/>
    <property type="match status" value="1"/>
</dbReference>
<dbReference type="GO" id="GO:0046872">
    <property type="term" value="F:metal ion binding"/>
    <property type="evidence" value="ECO:0007669"/>
    <property type="project" value="UniProtKB-KW"/>
</dbReference>
<dbReference type="Proteomes" id="UP000000539">
    <property type="component" value="Chromosome 15"/>
</dbReference>
<dbReference type="CDD" id="cd09407">
    <property type="entry name" value="LIM2_Paxillin"/>
    <property type="match status" value="1"/>
</dbReference>
<dbReference type="GeneTree" id="ENSGT00940000158897"/>
<feature type="domain" description="LIM zinc-binding" evidence="16">
    <location>
        <begin position="499"/>
        <end position="556"/>
    </location>
</feature>
<evidence type="ECO:0000256" key="13">
    <source>
        <dbReference type="ARBA" id="ARBA00023808"/>
    </source>
</evidence>
<reference evidence="17" key="2">
    <citation type="submission" date="2025-08" db="UniProtKB">
        <authorList>
            <consortium name="Ensembl"/>
        </authorList>
    </citation>
    <scope>IDENTIFICATION</scope>
    <source>
        <strain evidence="17">broiler</strain>
    </source>
</reference>
<keyword evidence="11 14" id="KW-0440">LIM domain</keyword>
<evidence type="ECO:0000256" key="12">
    <source>
        <dbReference type="ARBA" id="ARBA00023212"/>
    </source>
</evidence>
<feature type="domain" description="LIM zinc-binding" evidence="16">
    <location>
        <begin position="439"/>
        <end position="498"/>
    </location>
</feature>
<dbReference type="InterPro" id="IPR001904">
    <property type="entry name" value="Paxillin_Lim_dom4"/>
</dbReference>
<feature type="region of interest" description="Disordered" evidence="15">
    <location>
        <begin position="230"/>
        <end position="259"/>
    </location>
</feature>
<dbReference type="SMART" id="SM00132">
    <property type="entry name" value="LIM"/>
    <property type="match status" value="4"/>
</dbReference>
<evidence type="ECO:0000256" key="9">
    <source>
        <dbReference type="ARBA" id="ARBA00022889"/>
    </source>
</evidence>
<evidence type="ECO:0000313" key="18">
    <source>
        <dbReference type="Proteomes" id="UP000000539"/>
    </source>
</evidence>
<comment type="subcellular location">
    <subcellularLocation>
        <location evidence="2">Cell junction</location>
        <location evidence="2">Focal adhesion</location>
    </subcellularLocation>
    <subcellularLocation>
        <location evidence="3">Cytoplasm</location>
        <location evidence="3">Cell cortex</location>
    </subcellularLocation>
    <subcellularLocation>
        <location evidence="1">Cytoplasm</location>
        <location evidence="1">Cytoskeleton</location>
    </subcellularLocation>
</comment>
<dbReference type="Pfam" id="PF00412">
    <property type="entry name" value="LIM"/>
    <property type="match status" value="4"/>
</dbReference>
<sequence>MDALLADLESTTSHISKRPVFLTEETPYSYPTGNHTYQEIAVPPPVPPPPSSEALNGTVIDPLDQWQPSVSRYGHQQPQSQSPIYSSSAKSSSASVPRDGLSSPSPRASEEEHVYSFPNKQKSAEPSPTMTSTSLGSNLSELDRLLLELNAVQHNPPSGFSADEVSRSPSLPNVTGPHYVIPESSSSAGGKAAPPTKEKPKRNGGRGIEDMRPSVESLLDELESSVPSPVPAITVSQGEVSSPQRVNASQQQTRISASSATRELDELMASLSDFKFMAQGKAGGSSSPPSTTPKPGSQLDTMLGSLQSDLNKLGVATVAKGVCGACKKPIAGQVVTAMGKTWHPEHFVCTHCQEEIGSRNFFERDGQPYCEKDYHNLFSPRCYYCNGPILDKVVTALDRTWHPEHFFCAQCGVFFGPEGFHEKDGKAYCRKDYFDMFAPKCGGCARAILENYISALNTLWHPECFVCRECFTPFINGSFFEHDGQPYCEVHYHERRGSLCSGCQKPITGRCITAMGKKFHPEHFVCAFCLKQLNKGTFKEQNDKPYCQNCFLKLFC</sequence>
<keyword evidence="12" id="KW-0206">Cytoskeleton</keyword>
<keyword evidence="6 14" id="KW-0479">Metal-binding</keyword>
<dbReference type="InterPro" id="IPR001781">
    <property type="entry name" value="Znf_LIM"/>
</dbReference>
<evidence type="ECO:0000313" key="17">
    <source>
        <dbReference type="Ensembl" id="ENSGALP00010031637.1"/>
    </source>
</evidence>
<name>A0A8V0ZLF4_CHICK</name>
<keyword evidence="7" id="KW-0677">Repeat</keyword>
<dbReference type="PROSITE" id="PS50023">
    <property type="entry name" value="LIM_DOMAIN_2"/>
    <property type="match status" value="4"/>
</dbReference>
<evidence type="ECO:0000256" key="5">
    <source>
        <dbReference type="ARBA" id="ARBA00022553"/>
    </source>
</evidence>